<organism evidence="1 2">
    <name type="scientific">Metabacillus hrfriensis</name>
    <dbReference type="NCBI Taxonomy" id="3048891"/>
    <lineage>
        <taxon>Bacteria</taxon>
        <taxon>Bacillati</taxon>
        <taxon>Bacillota</taxon>
        <taxon>Bacilli</taxon>
        <taxon>Bacillales</taxon>
        <taxon>Bacillaceae</taxon>
        <taxon>Metabacillus</taxon>
    </lineage>
</organism>
<keyword evidence="2" id="KW-1185">Reference proteome</keyword>
<keyword evidence="1" id="KW-0067">ATP-binding</keyword>
<dbReference type="EMBL" id="CP126116">
    <property type="protein sequence ID" value="WHZ60076.1"/>
    <property type="molecule type" value="Genomic_DNA"/>
</dbReference>
<evidence type="ECO:0000313" key="1">
    <source>
        <dbReference type="EMBL" id="WHZ60076.1"/>
    </source>
</evidence>
<accession>A0ACD4RI70</accession>
<proteinExistence type="predicted"/>
<dbReference type="Proteomes" id="UP001226091">
    <property type="component" value="Chromosome"/>
</dbReference>
<protein>
    <submittedName>
        <fullName evidence="1">ATP-binding protein</fullName>
    </submittedName>
</protein>
<name>A0ACD4RI70_9BACI</name>
<gene>
    <name evidence="1" type="ORF">QLQ22_12405</name>
</gene>
<sequence>MQPSSERPNLPPLTHPIYTGQYLLGTNEIYKMHQQVYKWIFCRSPGGIIYGTQRIGKTRAIRYLQQVLPEQFGSDLEIFFFMSHYYSRPHDHVFYDDMLRNVLHTLDTSDVKPSRKRERLMAHLIEKGKACKQRRVIMLIDDAQRLEHEHYEWLMDMYNVLDANNVVLSVILIGQTELLNQKNTFIRDGKSQIVGRFMAHEHKVSGLRTVEDFKVSLRGGEFKRL</sequence>
<evidence type="ECO:0000313" key="2">
    <source>
        <dbReference type="Proteomes" id="UP001226091"/>
    </source>
</evidence>
<reference evidence="2" key="1">
    <citation type="journal article" date="2025" name="Aquaculture">
        <title>Assessment of the bioflocculant production and safety properties of Metabacillus hrfriensis sp. nov. based on phenotypic and whole-genome sequencing analysis.</title>
        <authorList>
            <person name="Zhang R."/>
            <person name="Zhao Z."/>
            <person name="Luo L."/>
            <person name="Wang S."/>
            <person name="Guo K."/>
            <person name="Xu W."/>
        </authorList>
    </citation>
    <scope>NUCLEOTIDE SEQUENCE [LARGE SCALE GENOMIC DNA]</scope>
    <source>
        <strain evidence="2">CT-WN-B3</strain>
    </source>
</reference>
<keyword evidence="1" id="KW-0547">Nucleotide-binding</keyword>